<organism evidence="2 3">
    <name type="scientific">Brassica cretica</name>
    <name type="common">Mustard</name>
    <dbReference type="NCBI Taxonomy" id="69181"/>
    <lineage>
        <taxon>Eukaryota</taxon>
        <taxon>Viridiplantae</taxon>
        <taxon>Streptophyta</taxon>
        <taxon>Embryophyta</taxon>
        <taxon>Tracheophyta</taxon>
        <taxon>Spermatophyta</taxon>
        <taxon>Magnoliopsida</taxon>
        <taxon>eudicotyledons</taxon>
        <taxon>Gunneridae</taxon>
        <taxon>Pentapetalae</taxon>
        <taxon>rosids</taxon>
        <taxon>malvids</taxon>
        <taxon>Brassicales</taxon>
        <taxon>Brassicaceae</taxon>
        <taxon>Brassiceae</taxon>
        <taxon>Brassica</taxon>
    </lineage>
</organism>
<keyword evidence="3" id="KW-1185">Reference proteome</keyword>
<dbReference type="Proteomes" id="UP000266723">
    <property type="component" value="Unassembled WGS sequence"/>
</dbReference>
<evidence type="ECO:0000313" key="3">
    <source>
        <dbReference type="Proteomes" id="UP000266723"/>
    </source>
</evidence>
<dbReference type="EMBL" id="QGKV02000297">
    <property type="protein sequence ID" value="KAF3611924.1"/>
    <property type="molecule type" value="Genomic_DNA"/>
</dbReference>
<evidence type="ECO:0000313" key="2">
    <source>
        <dbReference type="EMBL" id="KAF3611924.1"/>
    </source>
</evidence>
<accession>A0ABQ7F863</accession>
<reference evidence="2 3" key="1">
    <citation type="journal article" date="2020" name="BMC Genomics">
        <title>Intraspecific diversification of the crop wild relative Brassica cretica Lam. using demographic model selection.</title>
        <authorList>
            <person name="Kioukis A."/>
            <person name="Michalopoulou V.A."/>
            <person name="Briers L."/>
            <person name="Pirintsos S."/>
            <person name="Studholme D.J."/>
            <person name="Pavlidis P."/>
            <person name="Sarris P.F."/>
        </authorList>
    </citation>
    <scope>NUCLEOTIDE SEQUENCE [LARGE SCALE GENOMIC DNA]</scope>
    <source>
        <strain evidence="3">cv. PFS-1207/04</strain>
    </source>
</reference>
<protein>
    <submittedName>
        <fullName evidence="2">Uncharacterized protein</fullName>
    </submittedName>
</protein>
<comment type="caution">
    <text evidence="2">The sequence shown here is derived from an EMBL/GenBank/DDBJ whole genome shotgun (WGS) entry which is preliminary data.</text>
</comment>
<proteinExistence type="predicted"/>
<sequence length="62" mass="7068">MFSGDKKKENCETDHEEQVVANIMPSPTSEAVEDEELISSSTMEKDAATKKYIENHYNERMA</sequence>
<name>A0ABQ7F863_BRACR</name>
<gene>
    <name evidence="2" type="ORF">DY000_02045031</name>
</gene>
<evidence type="ECO:0000256" key="1">
    <source>
        <dbReference type="SAM" id="MobiDB-lite"/>
    </source>
</evidence>
<feature type="region of interest" description="Disordered" evidence="1">
    <location>
        <begin position="24"/>
        <end position="43"/>
    </location>
</feature>